<dbReference type="EMBL" id="JACAZE010000013">
    <property type="protein sequence ID" value="KAF7300299.1"/>
    <property type="molecule type" value="Genomic_DNA"/>
</dbReference>
<comment type="caution">
    <text evidence="2">The sequence shown here is derived from an EMBL/GenBank/DDBJ whole genome shotgun (WGS) entry which is preliminary data.</text>
</comment>
<dbReference type="AlphaFoldDB" id="A0A8H6VZU1"/>
<evidence type="ECO:0000256" key="1">
    <source>
        <dbReference type="SAM" id="MobiDB-lite"/>
    </source>
</evidence>
<dbReference type="OrthoDB" id="3122540at2759"/>
<proteinExistence type="predicted"/>
<evidence type="ECO:0000313" key="2">
    <source>
        <dbReference type="EMBL" id="KAF7300299.1"/>
    </source>
</evidence>
<gene>
    <name evidence="2" type="ORF">HMN09_00913100</name>
</gene>
<keyword evidence="3" id="KW-1185">Reference proteome</keyword>
<reference evidence="2" key="1">
    <citation type="submission" date="2020-05" db="EMBL/GenBank/DDBJ databases">
        <title>Mycena genomes resolve the evolution of fungal bioluminescence.</title>
        <authorList>
            <person name="Tsai I.J."/>
        </authorList>
    </citation>
    <scope>NUCLEOTIDE SEQUENCE</scope>
    <source>
        <strain evidence="2">110903Hualien_Pintung</strain>
    </source>
</reference>
<name>A0A8H6VZU1_MYCCL</name>
<feature type="compositionally biased region" description="Polar residues" evidence="1">
    <location>
        <begin position="222"/>
        <end position="239"/>
    </location>
</feature>
<accession>A0A8H6VZU1</accession>
<evidence type="ECO:0000313" key="3">
    <source>
        <dbReference type="Proteomes" id="UP000613580"/>
    </source>
</evidence>
<dbReference type="Proteomes" id="UP000613580">
    <property type="component" value="Unassembled WGS sequence"/>
</dbReference>
<feature type="compositionally biased region" description="Low complexity" evidence="1">
    <location>
        <begin position="191"/>
        <end position="215"/>
    </location>
</feature>
<organism evidence="2 3">
    <name type="scientific">Mycena chlorophos</name>
    <name type="common">Agaric fungus</name>
    <name type="synonym">Agaricus chlorophos</name>
    <dbReference type="NCBI Taxonomy" id="658473"/>
    <lineage>
        <taxon>Eukaryota</taxon>
        <taxon>Fungi</taxon>
        <taxon>Dikarya</taxon>
        <taxon>Basidiomycota</taxon>
        <taxon>Agaricomycotina</taxon>
        <taxon>Agaricomycetes</taxon>
        <taxon>Agaricomycetidae</taxon>
        <taxon>Agaricales</taxon>
        <taxon>Marasmiineae</taxon>
        <taxon>Mycenaceae</taxon>
        <taxon>Mycena</taxon>
    </lineage>
</organism>
<protein>
    <submittedName>
        <fullName evidence="2">Uncharacterized protein</fullName>
    </submittedName>
</protein>
<feature type="region of interest" description="Disordered" evidence="1">
    <location>
        <begin position="190"/>
        <end position="243"/>
    </location>
</feature>
<sequence length="416" mass="45269">MADASAEQDAGRLAQFSFLKLLGTAAASCHVIVKRNGLTIEETLFPKLEVPESLVVARHGVNSITASTLLAALQHESAPGRVKASPFISAILDGVFPDASVATARTLSPVDPYFAIQNGFRRLDCVHSLMSDNNPSQLYPSALYDETADLLASPPTQVTVYRDMGVSGIEENCHLIIFLDVAYSPSPLPMSPLSSSDSSLSSPSSRGVSSHGPSLVERTRVATHSQSPYSRAQRQTSKTLPLPQMMSEDIRQECQRRVANFAQLQIRATYNAAPGSALLDLVSTYTAMETILTDLFGKEKPTAGVSRTLNDLYAPVSVREVISALGWAPITFLHKRPRYALGRQFAMRQWKGAIPGTQTDEYSYYKTHCALQFIWGACNLVSNSALPSDASEWAKAVKEAHLTRSKLSALTQYTKE</sequence>